<evidence type="ECO:0000259" key="1">
    <source>
        <dbReference type="Pfam" id="PF07969"/>
    </source>
</evidence>
<dbReference type="InterPro" id="IPR050378">
    <property type="entry name" value="Metallo-dep_Hydrolases_sf"/>
</dbReference>
<dbReference type="InterPro" id="IPR032466">
    <property type="entry name" value="Metal_Hydrolase"/>
</dbReference>
<comment type="caution">
    <text evidence="2">The sequence shown here is derived from an EMBL/GenBank/DDBJ whole genome shotgun (WGS) entry which is preliminary data.</text>
</comment>
<dbReference type="InterPro" id="IPR013108">
    <property type="entry name" value="Amidohydro_3"/>
</dbReference>
<dbReference type="InterPro" id="IPR011059">
    <property type="entry name" value="Metal-dep_hydrolase_composite"/>
</dbReference>
<dbReference type="Pfam" id="PF07969">
    <property type="entry name" value="Amidohydro_3"/>
    <property type="match status" value="1"/>
</dbReference>
<protein>
    <submittedName>
        <fullName evidence="2">N-acyl-D-aspartate/D-glutamate deacylase</fullName>
    </submittedName>
</protein>
<reference evidence="2 3" key="1">
    <citation type="submission" date="2023-07" db="EMBL/GenBank/DDBJ databases">
        <title>Sequencing the genomes of 1000 actinobacteria strains.</title>
        <authorList>
            <person name="Klenk H.-P."/>
        </authorList>
    </citation>
    <scope>NUCLEOTIDE SEQUENCE [LARGE SCALE GENOMIC DNA]</scope>
    <source>
        <strain evidence="2 3">GD13</strain>
    </source>
</reference>
<gene>
    <name evidence="2" type="ORF">J2S59_001654</name>
</gene>
<proteinExistence type="predicted"/>
<dbReference type="CDD" id="cd01297">
    <property type="entry name" value="D-aminoacylase"/>
    <property type="match status" value="1"/>
</dbReference>
<name>A0ABT9NN56_9ACTN</name>
<dbReference type="SUPFAM" id="SSF51338">
    <property type="entry name" value="Composite domain of metallo-dependent hydrolases"/>
    <property type="match status" value="1"/>
</dbReference>
<accession>A0ABT9NN56</accession>
<dbReference type="Proteomes" id="UP001240447">
    <property type="component" value="Unassembled WGS sequence"/>
</dbReference>
<keyword evidence="3" id="KW-1185">Reference proteome</keyword>
<dbReference type="RefSeq" id="WP_068124592.1">
    <property type="nucleotide sequence ID" value="NZ_CCXJ01000764.2"/>
</dbReference>
<dbReference type="SUPFAM" id="SSF51556">
    <property type="entry name" value="Metallo-dependent hydrolases"/>
    <property type="match status" value="1"/>
</dbReference>
<evidence type="ECO:0000313" key="3">
    <source>
        <dbReference type="Proteomes" id="UP001240447"/>
    </source>
</evidence>
<organism evidence="2 3">
    <name type="scientific">Nocardioides massiliensis</name>
    <dbReference type="NCBI Taxonomy" id="1325935"/>
    <lineage>
        <taxon>Bacteria</taxon>
        <taxon>Bacillati</taxon>
        <taxon>Actinomycetota</taxon>
        <taxon>Actinomycetes</taxon>
        <taxon>Propionibacteriales</taxon>
        <taxon>Nocardioidaceae</taxon>
        <taxon>Nocardioides</taxon>
    </lineage>
</organism>
<evidence type="ECO:0000313" key="2">
    <source>
        <dbReference type="EMBL" id="MDP9821845.1"/>
    </source>
</evidence>
<dbReference type="Gene3D" id="3.20.20.140">
    <property type="entry name" value="Metal-dependent hydrolases"/>
    <property type="match status" value="1"/>
</dbReference>
<sequence length="576" mass="62496">MSAYDLVVRGGTVVDGTGEARRTADVAIKDGIVVEVGQVSGRGRREIDADGALVTPGFVDVHTHYDGQATWDSYLQPSSWHGATTVVMGNCGVGFAPVVPADRERLVELMEGVEDIPGVALTEGLPWTWQSFPEYLDALETRPHDLDFAAQVPHAALRVRAMGERAAAHTLADDEEIAMMAKLAAEAVEAGAVGFSTSRTLNHKSISGELTPSYAAGRDELVEISRAIGATGKGVLQLVTDFDDESYGTDYDLIRAMVEASGRPMSFSLSQSRRRPDRFRETLRFLEEVNAEGHRVRAQVSARGIGLLMGLDCTLNPLSANPAYERIAHLPVAEQVRALQDPEMRREVLALGVKADPNRIGGSVLDRFDQMFELTDPPNYEPDPADTLEARAQRAGVPVEELVYDLLIADEGRGMFYLPFTNYVDGSLDGGRDMLAHDFTIPGLSDGGAHVGTICDASFSTTLLQHWVRDRERGRLPLEFVVQRQARATAEAVGFLDRGLLAPGYKADLNVIDLDALHLHKPEVHHDLPAGGRRLLQRADGYRHTVVSGVETYVDGQATGELPGRLVRGPQAAPPA</sequence>
<dbReference type="PANTHER" id="PTHR11647">
    <property type="entry name" value="HYDRANTOINASE/DIHYDROPYRIMIDINASE FAMILY MEMBER"/>
    <property type="match status" value="1"/>
</dbReference>
<dbReference type="PANTHER" id="PTHR11647:SF1">
    <property type="entry name" value="COLLAPSIN RESPONSE MEDIATOR PROTEIN"/>
    <property type="match status" value="1"/>
</dbReference>
<dbReference type="EMBL" id="JAUSQM010000001">
    <property type="protein sequence ID" value="MDP9821845.1"/>
    <property type="molecule type" value="Genomic_DNA"/>
</dbReference>
<feature type="domain" description="Amidohydrolase 3" evidence="1">
    <location>
        <begin position="45"/>
        <end position="553"/>
    </location>
</feature>